<comment type="similarity">
    <text evidence="1">Belongs to the UPF0047 family.</text>
</comment>
<proteinExistence type="inferred from homology"/>
<comment type="caution">
    <text evidence="2">The sequence shown here is derived from an EMBL/GenBank/DDBJ whole genome shotgun (WGS) entry which is preliminary data.</text>
</comment>
<dbReference type="NCBIfam" id="TIGR00149">
    <property type="entry name" value="TIGR00149_YjbQ"/>
    <property type="match status" value="1"/>
</dbReference>
<accession>A0A7V3E7G5</accession>
<gene>
    <name evidence="2" type="ORF">ENS31_10020</name>
</gene>
<dbReference type="SUPFAM" id="SSF111038">
    <property type="entry name" value="YjbQ-like"/>
    <property type="match status" value="1"/>
</dbReference>
<dbReference type="RefSeq" id="WP_304144918.1">
    <property type="nucleotide sequence ID" value="NZ_JAOAIE010000048.1"/>
</dbReference>
<dbReference type="PIRSF" id="PIRSF004681">
    <property type="entry name" value="UCP004681"/>
    <property type="match status" value="1"/>
</dbReference>
<evidence type="ECO:0000313" key="2">
    <source>
        <dbReference type="EMBL" id="HFI91846.1"/>
    </source>
</evidence>
<dbReference type="InterPro" id="IPR001602">
    <property type="entry name" value="UPF0047_YjbQ-like"/>
</dbReference>
<reference evidence="2" key="1">
    <citation type="journal article" date="2020" name="mSystems">
        <title>Genome- and Community-Level Interaction Insights into Carbon Utilization and Element Cycling Functions of Hydrothermarchaeota in Hydrothermal Sediment.</title>
        <authorList>
            <person name="Zhou Z."/>
            <person name="Liu Y."/>
            <person name="Xu W."/>
            <person name="Pan J."/>
            <person name="Luo Z.H."/>
            <person name="Li M."/>
        </authorList>
    </citation>
    <scope>NUCLEOTIDE SEQUENCE [LARGE SCALE GENOMIC DNA]</scope>
    <source>
        <strain evidence="2">SpSt-479</strain>
    </source>
</reference>
<dbReference type="Gene3D" id="2.60.120.460">
    <property type="entry name" value="YjbQ-like"/>
    <property type="match status" value="1"/>
</dbReference>
<dbReference type="PANTHER" id="PTHR30615:SF8">
    <property type="entry name" value="UPF0047 PROTEIN C4A8.02C"/>
    <property type="match status" value="1"/>
</dbReference>
<evidence type="ECO:0000256" key="1">
    <source>
        <dbReference type="ARBA" id="ARBA00005534"/>
    </source>
</evidence>
<name>A0A7V3E7G5_9BACT</name>
<sequence>MIITVETHSFSLRTKGNCDMIDITSAVEKVIEESNFVEGNALVFVAGSTAAITTIEYEPGLLKDYPKLFDKLIPVSESYHHNFTWHDGNGHSHLRAALQKSSFTVPFKNSKLLLGTWQQIILVDFDNRSRNREIIVQLTGLKETK</sequence>
<dbReference type="InterPro" id="IPR035917">
    <property type="entry name" value="YjbQ-like_sf"/>
</dbReference>
<dbReference type="PANTHER" id="PTHR30615">
    <property type="entry name" value="UNCHARACTERIZED PROTEIN YJBQ-RELATED"/>
    <property type="match status" value="1"/>
</dbReference>
<dbReference type="AlphaFoldDB" id="A0A7V3E7G5"/>
<organism evidence="2">
    <name type="scientific">Ignavibacterium album</name>
    <dbReference type="NCBI Taxonomy" id="591197"/>
    <lineage>
        <taxon>Bacteria</taxon>
        <taxon>Pseudomonadati</taxon>
        <taxon>Ignavibacteriota</taxon>
        <taxon>Ignavibacteria</taxon>
        <taxon>Ignavibacteriales</taxon>
        <taxon>Ignavibacteriaceae</taxon>
        <taxon>Ignavibacterium</taxon>
    </lineage>
</organism>
<dbReference type="Pfam" id="PF01894">
    <property type="entry name" value="YjbQ"/>
    <property type="match status" value="1"/>
</dbReference>
<dbReference type="EMBL" id="DSUJ01000008">
    <property type="protein sequence ID" value="HFI91846.1"/>
    <property type="molecule type" value="Genomic_DNA"/>
</dbReference>
<protein>
    <submittedName>
        <fullName evidence="2">YjbQ family protein</fullName>
    </submittedName>
</protein>